<keyword evidence="3" id="KW-1185">Reference proteome</keyword>
<comment type="caution">
    <text evidence="2">The sequence shown here is derived from an EMBL/GenBank/DDBJ whole genome shotgun (WGS) entry which is preliminary data.</text>
</comment>
<keyword evidence="1" id="KW-0472">Membrane</keyword>
<dbReference type="EMBL" id="FOPW01000023">
    <property type="protein sequence ID" value="SFH94653.1"/>
    <property type="molecule type" value="Genomic_DNA"/>
</dbReference>
<dbReference type="RefSeq" id="WP_174775761.1">
    <property type="nucleotide sequence ID" value="NZ_BKAC01000027.1"/>
</dbReference>
<evidence type="ECO:0008006" key="4">
    <source>
        <dbReference type="Google" id="ProtNLM"/>
    </source>
</evidence>
<sequence length="135" mass="15123">MFEIILAATARSYFFLRRFMPTAIVIDAIKTRRGLKWGVLAMLLAVPYALAAIYFRAQVDDGGPGWLNLLVILCLWDTLKLLLIGPMSLLKLIAVRVREAVARRRRTKALLADGVEPFGERMLAGRQPGLTCPRI</sequence>
<feature type="transmembrane region" description="Helical" evidence="1">
    <location>
        <begin position="37"/>
        <end position="57"/>
    </location>
</feature>
<keyword evidence="1" id="KW-1133">Transmembrane helix</keyword>
<keyword evidence="1" id="KW-0812">Transmembrane</keyword>
<accession>A0ABY1EI64</accession>
<reference evidence="2 3" key="1">
    <citation type="submission" date="2016-10" db="EMBL/GenBank/DDBJ databases">
        <authorList>
            <person name="Varghese N."/>
            <person name="Submissions S."/>
        </authorList>
    </citation>
    <scope>NUCLEOTIDE SEQUENCE [LARGE SCALE GENOMIC DNA]</scope>
    <source>
        <strain evidence="2 3">GMCC 1.11211</strain>
    </source>
</reference>
<evidence type="ECO:0000256" key="1">
    <source>
        <dbReference type="SAM" id="Phobius"/>
    </source>
</evidence>
<gene>
    <name evidence="2" type="ORF">SAMN05216274_12327</name>
</gene>
<organism evidence="2 3">
    <name type="scientific">Cryobacterium levicorallinum</name>
    <dbReference type="NCBI Taxonomy" id="995038"/>
    <lineage>
        <taxon>Bacteria</taxon>
        <taxon>Bacillati</taxon>
        <taxon>Actinomycetota</taxon>
        <taxon>Actinomycetes</taxon>
        <taxon>Micrococcales</taxon>
        <taxon>Microbacteriaceae</taxon>
        <taxon>Cryobacterium</taxon>
    </lineage>
</organism>
<evidence type="ECO:0000313" key="2">
    <source>
        <dbReference type="EMBL" id="SFH94653.1"/>
    </source>
</evidence>
<feature type="transmembrane region" description="Helical" evidence="1">
    <location>
        <begin position="69"/>
        <end position="95"/>
    </location>
</feature>
<dbReference type="Proteomes" id="UP000199681">
    <property type="component" value="Unassembled WGS sequence"/>
</dbReference>
<name>A0ABY1EI64_9MICO</name>
<proteinExistence type="predicted"/>
<evidence type="ECO:0000313" key="3">
    <source>
        <dbReference type="Proteomes" id="UP000199681"/>
    </source>
</evidence>
<protein>
    <recommendedName>
        <fullName evidence="4">Sulfate permease</fullName>
    </recommendedName>
</protein>